<evidence type="ECO:0000256" key="2">
    <source>
        <dbReference type="ARBA" id="ARBA00023180"/>
    </source>
</evidence>
<organism evidence="4 5">
    <name type="scientific">Vreelandella subglaciescola</name>
    <dbReference type="NCBI Taxonomy" id="29571"/>
    <lineage>
        <taxon>Bacteria</taxon>
        <taxon>Pseudomonadati</taxon>
        <taxon>Pseudomonadota</taxon>
        <taxon>Gammaproteobacteria</taxon>
        <taxon>Oceanospirillales</taxon>
        <taxon>Halomonadaceae</taxon>
        <taxon>Vreelandella</taxon>
    </lineage>
</organism>
<dbReference type="Pfam" id="PF00685">
    <property type="entry name" value="Sulfotransfer_1"/>
    <property type="match status" value="1"/>
</dbReference>
<dbReference type="InterPro" id="IPR000863">
    <property type="entry name" value="Sulfotransferase_dom"/>
</dbReference>
<dbReference type="STRING" id="29571.SAMN05878437_2030"/>
<keyword evidence="2" id="KW-0325">Glycoprotein</keyword>
<dbReference type="InParanoid" id="A0A1M7HCQ9"/>
<dbReference type="RefSeq" id="WP_079553353.1">
    <property type="nucleotide sequence ID" value="NZ_LT670847.1"/>
</dbReference>
<accession>A0A1M7HCQ9</accession>
<feature type="domain" description="Sulfotransferase" evidence="3">
    <location>
        <begin position="10"/>
        <end position="225"/>
    </location>
</feature>
<dbReference type="Gene3D" id="3.40.50.300">
    <property type="entry name" value="P-loop containing nucleotide triphosphate hydrolases"/>
    <property type="match status" value="1"/>
</dbReference>
<evidence type="ECO:0000313" key="4">
    <source>
        <dbReference type="EMBL" id="SHM25937.1"/>
    </source>
</evidence>
<name>A0A1M7HCQ9_9GAMM</name>
<keyword evidence="1 4" id="KW-0808">Transferase</keyword>
<sequence length="310" mass="35934">MDLINKDIVPDFFIVGAPKAGTTALDAYLRKHPDVFMCRKEAHYFCTDFPGNVNFESFSDYQQVFDGVQEGQTIGEASVWYLYSEAAVREILAVNPEARFIAMLRDPVKTAQATHGELLLDLREDEPDFEKAWRLQAARRQGEYIPLNAREPKHLLYKDVCSWSPQIDRLLDVAPSGSVKIIIMEEFFEDPDRGYREVLDFLGVRNITLDTYPKVNESKRVKSLWLLKASRDIPRRYPGAMRMAKKIANTFGLRPGRTIDQYVRKGNITHKPRPRLSEEFREELMIEFRPDVERLEGILGRSLKQYWLKG</sequence>
<reference evidence="4 5" key="1">
    <citation type="submission" date="2016-11" db="EMBL/GenBank/DDBJ databases">
        <authorList>
            <person name="Jaros S."/>
            <person name="Januszkiewicz K."/>
            <person name="Wedrychowicz H."/>
        </authorList>
    </citation>
    <scope>NUCLEOTIDE SEQUENCE [LARGE SCALE GENOMIC DNA]</scope>
    <source>
        <strain evidence="4 5">ACAM 12</strain>
    </source>
</reference>
<gene>
    <name evidence="4" type="ORF">SAMN05878437_2030</name>
</gene>
<evidence type="ECO:0000256" key="1">
    <source>
        <dbReference type="ARBA" id="ARBA00022679"/>
    </source>
</evidence>
<dbReference type="InterPro" id="IPR037359">
    <property type="entry name" value="NST/OST"/>
</dbReference>
<dbReference type="InterPro" id="IPR027417">
    <property type="entry name" value="P-loop_NTPase"/>
</dbReference>
<evidence type="ECO:0000313" key="5">
    <source>
        <dbReference type="Proteomes" id="UP000190911"/>
    </source>
</evidence>
<evidence type="ECO:0000259" key="3">
    <source>
        <dbReference type="Pfam" id="PF00685"/>
    </source>
</evidence>
<dbReference type="AlphaFoldDB" id="A0A1M7HCQ9"/>
<dbReference type="PANTHER" id="PTHR10605:SF56">
    <property type="entry name" value="BIFUNCTIONAL HEPARAN SULFATE N-DEACETYLASE_N-SULFOTRANSFERASE"/>
    <property type="match status" value="1"/>
</dbReference>
<proteinExistence type="predicted"/>
<dbReference type="Proteomes" id="UP000190911">
    <property type="component" value="Chromosome I"/>
</dbReference>
<dbReference type="PANTHER" id="PTHR10605">
    <property type="entry name" value="HEPARAN SULFATE SULFOTRANSFERASE"/>
    <property type="match status" value="1"/>
</dbReference>
<dbReference type="SUPFAM" id="SSF52540">
    <property type="entry name" value="P-loop containing nucleoside triphosphate hydrolases"/>
    <property type="match status" value="1"/>
</dbReference>
<keyword evidence="5" id="KW-1185">Reference proteome</keyword>
<protein>
    <submittedName>
        <fullName evidence="4">Sulfotransferase family protein</fullName>
    </submittedName>
</protein>
<dbReference type="GO" id="GO:0008146">
    <property type="term" value="F:sulfotransferase activity"/>
    <property type="evidence" value="ECO:0007669"/>
    <property type="project" value="InterPro"/>
</dbReference>
<dbReference type="EMBL" id="LT670847">
    <property type="protein sequence ID" value="SHM25937.1"/>
    <property type="molecule type" value="Genomic_DNA"/>
</dbReference>
<dbReference type="OrthoDB" id="9075305at2"/>